<reference evidence="1" key="1">
    <citation type="journal article" date="2021" name="Open Biol.">
        <title>Shared evolutionary footprints suggest mitochondrial oxidative damage underlies multiple complex I losses in fungi.</title>
        <authorList>
            <person name="Schikora-Tamarit M.A."/>
            <person name="Marcet-Houben M."/>
            <person name="Nosek J."/>
            <person name="Gabaldon T."/>
        </authorList>
    </citation>
    <scope>NUCLEOTIDE SEQUENCE</scope>
    <source>
        <strain evidence="1">CBS2887</strain>
    </source>
</reference>
<sequence>MESMSSAGKQAAMTIQTKVPTIPQAAMEPTIPYGTFLTGFLTSSAMWTQESKAPMVHAAGKKPYCKKAQPSDHGDKFSKSPKMNLASLNLPCLAVPTGNKMKKMTIKTLLQTMEVVCKLEIPLEVKQEQNNCKTMQPTKTP</sequence>
<accession>A0A9P8TML8</accession>
<protein>
    <submittedName>
        <fullName evidence="1">Uncharacterized protein</fullName>
    </submittedName>
</protein>
<name>A0A9P8TML8_WICPI</name>
<dbReference type="AlphaFoldDB" id="A0A9P8TML8"/>
<reference evidence="1" key="2">
    <citation type="submission" date="2021-01" db="EMBL/GenBank/DDBJ databases">
        <authorList>
            <person name="Schikora-Tamarit M.A."/>
        </authorList>
    </citation>
    <scope>NUCLEOTIDE SEQUENCE</scope>
    <source>
        <strain evidence="1">CBS2887</strain>
    </source>
</reference>
<comment type="caution">
    <text evidence="1">The sequence shown here is derived from an EMBL/GenBank/DDBJ whole genome shotgun (WGS) entry which is preliminary data.</text>
</comment>
<evidence type="ECO:0000313" key="2">
    <source>
        <dbReference type="Proteomes" id="UP000774326"/>
    </source>
</evidence>
<dbReference type="EMBL" id="JAEUBG010002889">
    <property type="protein sequence ID" value="KAH3683871.1"/>
    <property type="molecule type" value="Genomic_DNA"/>
</dbReference>
<evidence type="ECO:0000313" key="1">
    <source>
        <dbReference type="EMBL" id="KAH3683871.1"/>
    </source>
</evidence>
<keyword evidence="2" id="KW-1185">Reference proteome</keyword>
<proteinExistence type="predicted"/>
<gene>
    <name evidence="1" type="ORF">WICPIJ_005154</name>
</gene>
<dbReference type="Proteomes" id="UP000774326">
    <property type="component" value="Unassembled WGS sequence"/>
</dbReference>
<organism evidence="1 2">
    <name type="scientific">Wickerhamomyces pijperi</name>
    <name type="common">Yeast</name>
    <name type="synonym">Pichia pijperi</name>
    <dbReference type="NCBI Taxonomy" id="599730"/>
    <lineage>
        <taxon>Eukaryota</taxon>
        <taxon>Fungi</taxon>
        <taxon>Dikarya</taxon>
        <taxon>Ascomycota</taxon>
        <taxon>Saccharomycotina</taxon>
        <taxon>Saccharomycetes</taxon>
        <taxon>Phaffomycetales</taxon>
        <taxon>Wickerhamomycetaceae</taxon>
        <taxon>Wickerhamomyces</taxon>
    </lineage>
</organism>